<sequence>MHPYPIRISSIHSAFALGVVSASRIPFSHRSTSRPIPTPPCKPPISPRSRRVYYSSVKSRIYKKGKLPQLRWIRVISQTWEFTIRRLRMRNAQSMMATQPSFMRCYKFGGELLVCYSTASWSTCHTSCRHISIS</sequence>
<keyword evidence="2" id="KW-1185">Reference proteome</keyword>
<dbReference type="Proteomes" id="UP000294933">
    <property type="component" value="Unassembled WGS sequence"/>
</dbReference>
<accession>A0A4Y7PW99</accession>
<dbReference type="AlphaFoldDB" id="A0A4Y7PW99"/>
<dbReference type="EMBL" id="ML170202">
    <property type="protein sequence ID" value="TDL18879.1"/>
    <property type="molecule type" value="Genomic_DNA"/>
</dbReference>
<gene>
    <name evidence="1" type="ORF">BD410DRAFT_454973</name>
</gene>
<evidence type="ECO:0000313" key="2">
    <source>
        <dbReference type="Proteomes" id="UP000294933"/>
    </source>
</evidence>
<name>A0A4Y7PW99_9AGAM</name>
<organism evidence="1 2">
    <name type="scientific">Rickenella mellea</name>
    <dbReference type="NCBI Taxonomy" id="50990"/>
    <lineage>
        <taxon>Eukaryota</taxon>
        <taxon>Fungi</taxon>
        <taxon>Dikarya</taxon>
        <taxon>Basidiomycota</taxon>
        <taxon>Agaricomycotina</taxon>
        <taxon>Agaricomycetes</taxon>
        <taxon>Hymenochaetales</taxon>
        <taxon>Rickenellaceae</taxon>
        <taxon>Rickenella</taxon>
    </lineage>
</organism>
<protein>
    <submittedName>
        <fullName evidence="1">Uncharacterized protein</fullName>
    </submittedName>
</protein>
<proteinExistence type="predicted"/>
<evidence type="ECO:0000313" key="1">
    <source>
        <dbReference type="EMBL" id="TDL18879.1"/>
    </source>
</evidence>
<dbReference type="VEuPathDB" id="FungiDB:BD410DRAFT_454973"/>
<reference evidence="1 2" key="1">
    <citation type="submission" date="2018-06" db="EMBL/GenBank/DDBJ databases">
        <title>A transcriptomic atlas of mushroom development highlights an independent origin of complex multicellularity.</title>
        <authorList>
            <consortium name="DOE Joint Genome Institute"/>
            <person name="Krizsan K."/>
            <person name="Almasi E."/>
            <person name="Merenyi Z."/>
            <person name="Sahu N."/>
            <person name="Viragh M."/>
            <person name="Koszo T."/>
            <person name="Mondo S."/>
            <person name="Kiss B."/>
            <person name="Balint B."/>
            <person name="Kues U."/>
            <person name="Barry K."/>
            <person name="Hegedus J.C."/>
            <person name="Henrissat B."/>
            <person name="Johnson J."/>
            <person name="Lipzen A."/>
            <person name="Ohm R."/>
            <person name="Nagy I."/>
            <person name="Pangilinan J."/>
            <person name="Yan J."/>
            <person name="Xiong Y."/>
            <person name="Grigoriev I.V."/>
            <person name="Hibbett D.S."/>
            <person name="Nagy L.G."/>
        </authorList>
    </citation>
    <scope>NUCLEOTIDE SEQUENCE [LARGE SCALE GENOMIC DNA]</scope>
    <source>
        <strain evidence="1 2">SZMC22713</strain>
    </source>
</reference>